<reference evidence="2" key="1">
    <citation type="journal article" date="2009" name="Nature">
        <title>Genome sequence and analysis of the Irish potato famine pathogen Phytophthora infestans.</title>
        <authorList>
            <consortium name="The Broad Institute Genome Sequencing Platform"/>
            <person name="Haas B.J."/>
            <person name="Kamoun S."/>
            <person name="Zody M.C."/>
            <person name="Jiang R.H."/>
            <person name="Handsaker R.E."/>
            <person name="Cano L.M."/>
            <person name="Grabherr M."/>
            <person name="Kodira C.D."/>
            <person name="Raffaele S."/>
            <person name="Torto-Alalibo T."/>
            <person name="Bozkurt T.O."/>
            <person name="Ah-Fong A.M."/>
            <person name="Alvarado L."/>
            <person name="Anderson V.L."/>
            <person name="Armstrong M.R."/>
            <person name="Avrova A."/>
            <person name="Baxter L."/>
            <person name="Beynon J."/>
            <person name="Boevink P.C."/>
            <person name="Bollmann S.R."/>
            <person name="Bos J.I."/>
            <person name="Bulone V."/>
            <person name="Cai G."/>
            <person name="Cakir C."/>
            <person name="Carrington J.C."/>
            <person name="Chawner M."/>
            <person name="Conti L."/>
            <person name="Costanzo S."/>
            <person name="Ewan R."/>
            <person name="Fahlgren N."/>
            <person name="Fischbach M.A."/>
            <person name="Fugelstad J."/>
            <person name="Gilroy E.M."/>
            <person name="Gnerre S."/>
            <person name="Green P.J."/>
            <person name="Grenville-Briggs L.J."/>
            <person name="Griffith J."/>
            <person name="Grunwald N.J."/>
            <person name="Horn K."/>
            <person name="Horner N.R."/>
            <person name="Hu C.H."/>
            <person name="Huitema E."/>
            <person name="Jeong D.H."/>
            <person name="Jones A.M."/>
            <person name="Jones J.D."/>
            <person name="Jones R.W."/>
            <person name="Karlsson E.K."/>
            <person name="Kunjeti S.G."/>
            <person name="Lamour K."/>
            <person name="Liu Z."/>
            <person name="Ma L."/>
            <person name="Maclean D."/>
            <person name="Chibucos M.C."/>
            <person name="McDonald H."/>
            <person name="McWalters J."/>
            <person name="Meijer H.J."/>
            <person name="Morgan W."/>
            <person name="Morris P.F."/>
            <person name="Munro C.A."/>
            <person name="O'Neill K."/>
            <person name="Ospina-Giraldo M."/>
            <person name="Pinzon A."/>
            <person name="Pritchard L."/>
            <person name="Ramsahoye B."/>
            <person name="Ren Q."/>
            <person name="Restrepo S."/>
            <person name="Roy S."/>
            <person name="Sadanandom A."/>
            <person name="Savidor A."/>
            <person name="Schornack S."/>
            <person name="Schwartz D.C."/>
            <person name="Schumann U.D."/>
            <person name="Schwessinger B."/>
            <person name="Seyer L."/>
            <person name="Sharpe T."/>
            <person name="Silvar C."/>
            <person name="Song J."/>
            <person name="Studholme D.J."/>
            <person name="Sykes S."/>
            <person name="Thines M."/>
            <person name="van de Vondervoort P.J."/>
            <person name="Phuntumart V."/>
            <person name="Wawra S."/>
            <person name="Weide R."/>
            <person name="Win J."/>
            <person name="Young C."/>
            <person name="Zhou S."/>
            <person name="Fry W."/>
            <person name="Meyers B.C."/>
            <person name="van West P."/>
            <person name="Ristaino J."/>
            <person name="Govers F."/>
            <person name="Birch P.R."/>
            <person name="Whisson S.C."/>
            <person name="Judelson H.S."/>
            <person name="Nusbaum C."/>
        </authorList>
    </citation>
    <scope>NUCLEOTIDE SEQUENCE [LARGE SCALE GENOMIC DNA]</scope>
    <source>
        <strain evidence="2">T30-4</strain>
    </source>
</reference>
<dbReference type="AlphaFoldDB" id="D0MWR9"/>
<gene>
    <name evidence="1" type="ORF">PITG_02605</name>
</gene>
<protein>
    <submittedName>
        <fullName evidence="1">Uncharacterized protein</fullName>
    </submittedName>
</protein>
<organism evidence="1 2">
    <name type="scientific">Phytophthora infestans (strain T30-4)</name>
    <name type="common">Potato late blight agent</name>
    <dbReference type="NCBI Taxonomy" id="403677"/>
    <lineage>
        <taxon>Eukaryota</taxon>
        <taxon>Sar</taxon>
        <taxon>Stramenopiles</taxon>
        <taxon>Oomycota</taxon>
        <taxon>Peronosporomycetes</taxon>
        <taxon>Peronosporales</taxon>
        <taxon>Peronosporaceae</taxon>
        <taxon>Phytophthora</taxon>
    </lineage>
</organism>
<evidence type="ECO:0000313" key="1">
    <source>
        <dbReference type="EMBL" id="EEY64082.1"/>
    </source>
</evidence>
<dbReference type="EMBL" id="DS028120">
    <property type="protein sequence ID" value="EEY64082.1"/>
    <property type="molecule type" value="Genomic_DNA"/>
</dbReference>
<dbReference type="RefSeq" id="XP_002907518.1">
    <property type="nucleotide sequence ID" value="XM_002907472.1"/>
</dbReference>
<dbReference type="Proteomes" id="UP000006643">
    <property type="component" value="Unassembled WGS sequence"/>
</dbReference>
<dbReference type="InParanoid" id="D0MWR9"/>
<sequence length="66" mass="7967">MFTSDIAFKMDFTGHDHADSTTPPTTATAFFEWCQQHLKERELRKYRQRKRRKVERAYIEAEAEEE</sequence>
<proteinExistence type="predicted"/>
<name>D0MWR9_PHYIT</name>
<evidence type="ECO:0000313" key="2">
    <source>
        <dbReference type="Proteomes" id="UP000006643"/>
    </source>
</evidence>
<dbReference type="VEuPathDB" id="FungiDB:PITG_02605"/>
<dbReference type="GeneID" id="9478861"/>
<dbReference type="KEGG" id="pif:PITG_02605"/>
<keyword evidence="2" id="KW-1185">Reference proteome</keyword>
<accession>D0MWR9</accession>
<dbReference type="HOGENOM" id="CLU_2836758_0_0_1"/>